<protein>
    <recommendedName>
        <fullName evidence="3">Reverse transcriptase domain-containing protein</fullName>
    </recommendedName>
</protein>
<evidence type="ECO:0008006" key="3">
    <source>
        <dbReference type="Google" id="ProtNLM"/>
    </source>
</evidence>
<dbReference type="Proteomes" id="UP001159428">
    <property type="component" value="Unassembled WGS sequence"/>
</dbReference>
<accession>A0AAU9X436</accession>
<reference evidence="1 2" key="1">
    <citation type="submission" date="2022-05" db="EMBL/GenBank/DDBJ databases">
        <authorList>
            <consortium name="Genoscope - CEA"/>
            <person name="William W."/>
        </authorList>
    </citation>
    <scope>NUCLEOTIDE SEQUENCE [LARGE SCALE GENOMIC DNA]</scope>
</reference>
<feature type="non-terminal residue" evidence="1">
    <location>
        <position position="235"/>
    </location>
</feature>
<keyword evidence="2" id="KW-1185">Reference proteome</keyword>
<name>A0AAU9X436_9CNID</name>
<dbReference type="AlphaFoldDB" id="A0AAU9X436"/>
<organism evidence="1 2">
    <name type="scientific">Pocillopora meandrina</name>
    <dbReference type="NCBI Taxonomy" id="46732"/>
    <lineage>
        <taxon>Eukaryota</taxon>
        <taxon>Metazoa</taxon>
        <taxon>Cnidaria</taxon>
        <taxon>Anthozoa</taxon>
        <taxon>Hexacorallia</taxon>
        <taxon>Scleractinia</taxon>
        <taxon>Astrocoeniina</taxon>
        <taxon>Pocilloporidae</taxon>
        <taxon>Pocillopora</taxon>
    </lineage>
</organism>
<sequence>MRLRYIFHGNDKEPHPFHVKSNWIPPVQPSIALERYFENIKLSLAEIEITKPKHNLSYNEHKAVKELQNNTAINLKRADKGTTTVILNKRDKIQEAQLIAQLHNGKHIDDMTKKWLSQTPNPPRIPIFYTFTKIHKPLPVGRPITSGCEGPTERISSFVDHLLQPIAQKQKSYLKDTTDFINFIEKTQVSNDTILVSMDVTSLYTNIPQEEGITIVCQAYEKYHNNSPPIPSHYL</sequence>
<dbReference type="EMBL" id="CALNXJ010000030">
    <property type="protein sequence ID" value="CAH3136328.1"/>
    <property type="molecule type" value="Genomic_DNA"/>
</dbReference>
<evidence type="ECO:0000313" key="1">
    <source>
        <dbReference type="EMBL" id="CAH3136328.1"/>
    </source>
</evidence>
<gene>
    <name evidence="1" type="ORF">PMEA_00017656</name>
</gene>
<comment type="caution">
    <text evidence="1">The sequence shown here is derived from an EMBL/GenBank/DDBJ whole genome shotgun (WGS) entry which is preliminary data.</text>
</comment>
<dbReference type="PANTHER" id="PTHR21301">
    <property type="entry name" value="REVERSE TRANSCRIPTASE"/>
    <property type="match status" value="1"/>
</dbReference>
<dbReference type="PANTHER" id="PTHR21301:SF10">
    <property type="entry name" value="REVERSE TRANSCRIPTASE DOMAIN-CONTAINING PROTEIN"/>
    <property type="match status" value="1"/>
</dbReference>
<proteinExistence type="predicted"/>
<evidence type="ECO:0000313" key="2">
    <source>
        <dbReference type="Proteomes" id="UP001159428"/>
    </source>
</evidence>